<evidence type="ECO:0000256" key="9">
    <source>
        <dbReference type="SAM" id="MobiDB-lite"/>
    </source>
</evidence>
<name>A0AAF0R7K4_SOLVR</name>
<dbReference type="EMBL" id="CP133618">
    <property type="protein sequence ID" value="WMV36991.1"/>
    <property type="molecule type" value="Genomic_DNA"/>
</dbReference>
<evidence type="ECO:0000313" key="13">
    <source>
        <dbReference type="Proteomes" id="UP001234989"/>
    </source>
</evidence>
<evidence type="ECO:0000256" key="2">
    <source>
        <dbReference type="ARBA" id="ARBA00022723"/>
    </source>
</evidence>
<dbReference type="Pfam" id="PF07496">
    <property type="entry name" value="zf-CW"/>
    <property type="match status" value="1"/>
</dbReference>
<dbReference type="CDD" id="cd01396">
    <property type="entry name" value="MeCP2_MBD"/>
    <property type="match status" value="1"/>
</dbReference>
<dbReference type="InterPro" id="IPR016177">
    <property type="entry name" value="DNA-bd_dom_sf"/>
</dbReference>
<sequence>MERDQDANLKKKVADEMEFVVQCFRCFKWRYIPTNERYEKIREHLLECPFYCEDTREWRPSISCDYIPDVTQNERKLWAFDKPSIPQPPSGWKRILKIRAEGGTKFADVYYDSPTRTKFRSKIEVERRKLEKFSFQTPRPLQEDYAKKRSPTPSYDINGANDGSPTSDFENLWLNVDGFKDKVHDWWSSFNEKGKPNFKLATKLSLLKQKLKEWRKNKK</sequence>
<dbReference type="InterPro" id="IPR011124">
    <property type="entry name" value="Znf_CW"/>
</dbReference>
<keyword evidence="5" id="KW-0805">Transcription regulation</keyword>
<comment type="subcellular location">
    <subcellularLocation>
        <location evidence="1">Nucleus</location>
    </subcellularLocation>
</comment>
<evidence type="ECO:0000256" key="7">
    <source>
        <dbReference type="ARBA" id="ARBA00023163"/>
    </source>
</evidence>
<feature type="domain" description="MBD" evidence="10">
    <location>
        <begin position="78"/>
        <end position="150"/>
    </location>
</feature>
<keyword evidence="2" id="KW-0479">Metal-binding</keyword>
<evidence type="ECO:0000256" key="1">
    <source>
        <dbReference type="ARBA" id="ARBA00004123"/>
    </source>
</evidence>
<keyword evidence="4" id="KW-0862">Zinc</keyword>
<protein>
    <recommendedName>
        <fullName evidence="14">CW-type domain-containing protein</fullName>
    </recommendedName>
</protein>
<evidence type="ECO:0000256" key="5">
    <source>
        <dbReference type="ARBA" id="ARBA00023015"/>
    </source>
</evidence>
<proteinExistence type="predicted"/>
<organism evidence="12 13">
    <name type="scientific">Solanum verrucosum</name>
    <dbReference type="NCBI Taxonomy" id="315347"/>
    <lineage>
        <taxon>Eukaryota</taxon>
        <taxon>Viridiplantae</taxon>
        <taxon>Streptophyta</taxon>
        <taxon>Embryophyta</taxon>
        <taxon>Tracheophyta</taxon>
        <taxon>Spermatophyta</taxon>
        <taxon>Magnoliopsida</taxon>
        <taxon>eudicotyledons</taxon>
        <taxon>Gunneridae</taxon>
        <taxon>Pentapetalae</taxon>
        <taxon>asterids</taxon>
        <taxon>lamiids</taxon>
        <taxon>Solanales</taxon>
        <taxon>Solanaceae</taxon>
        <taxon>Solanoideae</taxon>
        <taxon>Solaneae</taxon>
        <taxon>Solanum</taxon>
    </lineage>
</organism>
<evidence type="ECO:0008006" key="14">
    <source>
        <dbReference type="Google" id="ProtNLM"/>
    </source>
</evidence>
<dbReference type="Gene3D" id="3.30.40.100">
    <property type="match status" value="1"/>
</dbReference>
<dbReference type="SUPFAM" id="SSF54171">
    <property type="entry name" value="DNA-binding domain"/>
    <property type="match status" value="1"/>
</dbReference>
<evidence type="ECO:0000256" key="8">
    <source>
        <dbReference type="ARBA" id="ARBA00023242"/>
    </source>
</evidence>
<evidence type="ECO:0000313" key="12">
    <source>
        <dbReference type="EMBL" id="WMV36991.1"/>
    </source>
</evidence>
<dbReference type="InterPro" id="IPR001739">
    <property type="entry name" value="Methyl_CpG_DNA-bd"/>
</dbReference>
<keyword evidence="13" id="KW-1185">Reference proteome</keyword>
<accession>A0AAF0R7K4</accession>
<evidence type="ECO:0000256" key="3">
    <source>
        <dbReference type="ARBA" id="ARBA00022771"/>
    </source>
</evidence>
<dbReference type="PANTHER" id="PTHR12396:SF0">
    <property type="entry name" value="METHYL-CPG BINDING DOMAIN PROTEIN-LIKE, ISOFORM C"/>
    <property type="match status" value="1"/>
</dbReference>
<feature type="non-terminal residue" evidence="12">
    <location>
        <position position="219"/>
    </location>
</feature>
<evidence type="ECO:0000259" key="11">
    <source>
        <dbReference type="PROSITE" id="PS51050"/>
    </source>
</evidence>
<dbReference type="GO" id="GO:0008270">
    <property type="term" value="F:zinc ion binding"/>
    <property type="evidence" value="ECO:0007669"/>
    <property type="project" value="UniProtKB-KW"/>
</dbReference>
<evidence type="ECO:0000259" key="10">
    <source>
        <dbReference type="PROSITE" id="PS50982"/>
    </source>
</evidence>
<dbReference type="Pfam" id="PF01429">
    <property type="entry name" value="MBD"/>
    <property type="match status" value="1"/>
</dbReference>
<feature type="domain" description="CW-type" evidence="11">
    <location>
        <begin position="14"/>
        <end position="72"/>
    </location>
</feature>
<dbReference type="Gene3D" id="3.30.890.10">
    <property type="entry name" value="Methyl-cpg-binding Protein 2, Chain A"/>
    <property type="match status" value="1"/>
</dbReference>
<dbReference type="GO" id="GO:0003677">
    <property type="term" value="F:DNA binding"/>
    <property type="evidence" value="ECO:0007669"/>
    <property type="project" value="UniProtKB-KW"/>
</dbReference>
<evidence type="ECO:0000256" key="4">
    <source>
        <dbReference type="ARBA" id="ARBA00022833"/>
    </source>
</evidence>
<dbReference type="Proteomes" id="UP001234989">
    <property type="component" value="Chromosome 7"/>
</dbReference>
<feature type="compositionally biased region" description="Polar residues" evidence="9">
    <location>
        <begin position="151"/>
        <end position="161"/>
    </location>
</feature>
<keyword evidence="8" id="KW-0539">Nucleus</keyword>
<dbReference type="PANTHER" id="PTHR12396">
    <property type="entry name" value="METHYL-CPG BINDING PROTEIN, MBD"/>
    <property type="match status" value="1"/>
</dbReference>
<dbReference type="PROSITE" id="PS50982">
    <property type="entry name" value="MBD"/>
    <property type="match status" value="1"/>
</dbReference>
<dbReference type="AlphaFoldDB" id="A0AAF0R7K4"/>
<feature type="region of interest" description="Disordered" evidence="9">
    <location>
        <begin position="141"/>
        <end position="161"/>
    </location>
</feature>
<dbReference type="PROSITE" id="PS51050">
    <property type="entry name" value="ZF_CW"/>
    <property type="match status" value="1"/>
</dbReference>
<reference evidence="12" key="1">
    <citation type="submission" date="2023-08" db="EMBL/GenBank/DDBJ databases">
        <title>A de novo genome assembly of Solanum verrucosum Schlechtendal, a Mexican diploid species geographically isolated from the other diploid A-genome species in potato relatives.</title>
        <authorList>
            <person name="Hosaka K."/>
        </authorList>
    </citation>
    <scope>NUCLEOTIDE SEQUENCE</scope>
    <source>
        <tissue evidence="12">Young leaves</tissue>
    </source>
</reference>
<dbReference type="GO" id="GO:0005634">
    <property type="term" value="C:nucleus"/>
    <property type="evidence" value="ECO:0007669"/>
    <property type="project" value="UniProtKB-SubCell"/>
</dbReference>
<keyword evidence="3" id="KW-0863">Zinc-finger</keyword>
<evidence type="ECO:0000256" key="6">
    <source>
        <dbReference type="ARBA" id="ARBA00023125"/>
    </source>
</evidence>
<gene>
    <name evidence="12" type="ORF">MTR67_030376</name>
</gene>
<keyword evidence="7" id="KW-0804">Transcription</keyword>
<keyword evidence="6" id="KW-0238">DNA-binding</keyword>